<evidence type="ECO:0000313" key="15">
    <source>
        <dbReference type="EMBL" id="QOS40319.1"/>
    </source>
</evidence>
<evidence type="ECO:0000259" key="12">
    <source>
        <dbReference type="Pfam" id="PF14841"/>
    </source>
</evidence>
<evidence type="ECO:0000256" key="8">
    <source>
        <dbReference type="ARBA" id="ARBA00023136"/>
    </source>
</evidence>
<sequence>MKIEDYALGAYKKNSSQSGNISSYEKFEPQHQKTESISSQIRRNAEGGHEPLIHRAIFEKINTRLDSVFSKKKADEKTKADSKMAAETGVWFEEKKSVDSLDVKEAADALISGGLIKVPERDASEKTVEGDSIYRRVAKFLIIIGLDEAAKILPHLTEEQTEKIIPELASIRKVTPEESEKILAEFHSLLEKSRESGGVDTARNILTKAYGSKKAEEVLSRSVKNAGEKPFDFLSDADGERISLLIQGESVGVQALVLSQLEPKKAAAVINGMEKEQKARIVLRLAKMESVSPDVINQIAKSLQQKMLTQNTENSENLDGRSVLAQILKRMSPDNESNILSGISETNPELAMDLRERLFTQEDIVNADDRFIQGKLQAMNESEIALLIHGKNEDFREKILNNVSKNRRAVILSEENLMQVFLKSDIEKITLRFFSELRRAWENGELRIKGRDDWQYVE</sequence>
<gene>
    <name evidence="15" type="ORF">DYE49_07555</name>
    <name evidence="14" type="ORF">HNP77_000308</name>
</gene>
<evidence type="ECO:0000259" key="11">
    <source>
        <dbReference type="Pfam" id="PF01706"/>
    </source>
</evidence>
<feature type="compositionally biased region" description="Basic and acidic residues" evidence="10">
    <location>
        <begin position="25"/>
        <end position="34"/>
    </location>
</feature>
<dbReference type="KEGG" id="trc:DYE49_07555"/>
<comment type="subcellular location">
    <subcellularLocation>
        <location evidence="1">Bacterial flagellum basal body</location>
    </subcellularLocation>
    <subcellularLocation>
        <location evidence="2">Cell membrane</location>
        <topology evidence="2">Peripheral membrane protein</topology>
        <orientation evidence="2">Cytoplasmic side</orientation>
    </subcellularLocation>
</comment>
<dbReference type="GO" id="GO:0071973">
    <property type="term" value="P:bacterial-type flagellum-dependent cell motility"/>
    <property type="evidence" value="ECO:0007669"/>
    <property type="project" value="InterPro"/>
</dbReference>
<dbReference type="InterPro" id="IPR000090">
    <property type="entry name" value="Flg_Motor_Flig"/>
</dbReference>
<dbReference type="RefSeq" id="WP_184651401.1">
    <property type="nucleotide sequence ID" value="NZ_JACHFR010000001.1"/>
</dbReference>
<evidence type="ECO:0000256" key="3">
    <source>
        <dbReference type="ARBA" id="ARBA00010299"/>
    </source>
</evidence>
<evidence type="ECO:0000256" key="7">
    <source>
        <dbReference type="ARBA" id="ARBA00022779"/>
    </source>
</evidence>
<dbReference type="GO" id="GO:0003774">
    <property type="term" value="F:cytoskeletal motor activity"/>
    <property type="evidence" value="ECO:0007669"/>
    <property type="project" value="InterPro"/>
</dbReference>
<dbReference type="GO" id="GO:0005886">
    <property type="term" value="C:plasma membrane"/>
    <property type="evidence" value="ECO:0007669"/>
    <property type="project" value="UniProtKB-SubCell"/>
</dbReference>
<dbReference type="GO" id="GO:0006935">
    <property type="term" value="P:chemotaxis"/>
    <property type="evidence" value="ECO:0007669"/>
    <property type="project" value="UniProtKB-KW"/>
</dbReference>
<keyword evidence="14" id="KW-0282">Flagellum</keyword>
<accession>A0A840SAX0</accession>
<dbReference type="Proteomes" id="UP000593591">
    <property type="component" value="Chromosome"/>
</dbReference>
<name>A0A840SAX0_9SPIR</name>
<dbReference type="InterPro" id="IPR011002">
    <property type="entry name" value="FliG_a-hlx"/>
</dbReference>
<evidence type="ECO:0000313" key="14">
    <source>
        <dbReference type="EMBL" id="MBB5217964.1"/>
    </source>
</evidence>
<feature type="domain" description="Flagellar motor switch protein FliG N-terminal" evidence="13">
    <location>
        <begin position="135"/>
        <end position="231"/>
    </location>
</feature>
<organism evidence="14 16">
    <name type="scientific">Treponema rectale</name>
    <dbReference type="NCBI Taxonomy" id="744512"/>
    <lineage>
        <taxon>Bacteria</taxon>
        <taxon>Pseudomonadati</taxon>
        <taxon>Spirochaetota</taxon>
        <taxon>Spirochaetia</taxon>
        <taxon>Spirochaetales</taxon>
        <taxon>Treponemataceae</taxon>
        <taxon>Treponema</taxon>
    </lineage>
</organism>
<dbReference type="AlphaFoldDB" id="A0A840SAX0"/>
<keyword evidence="14" id="KW-0966">Cell projection</keyword>
<keyword evidence="9" id="KW-0975">Bacterial flagellum</keyword>
<evidence type="ECO:0000313" key="16">
    <source>
        <dbReference type="Proteomes" id="UP000578697"/>
    </source>
</evidence>
<comment type="similarity">
    <text evidence="3">Belongs to the FliG family.</text>
</comment>
<keyword evidence="6" id="KW-0145">Chemotaxis</keyword>
<proteinExistence type="inferred from homology"/>
<dbReference type="EMBL" id="JACHFR010000001">
    <property type="protein sequence ID" value="MBB5217964.1"/>
    <property type="molecule type" value="Genomic_DNA"/>
</dbReference>
<reference evidence="14 16" key="2">
    <citation type="submission" date="2020-08" db="EMBL/GenBank/DDBJ databases">
        <title>Genomic Encyclopedia of Type Strains, Phase IV (KMG-IV): sequencing the most valuable type-strain genomes for metagenomic binning, comparative biology and taxonomic classification.</title>
        <authorList>
            <person name="Goeker M."/>
        </authorList>
    </citation>
    <scope>NUCLEOTIDE SEQUENCE [LARGE SCALE GENOMIC DNA]</scope>
    <source>
        <strain evidence="14 16">DSM 103679</strain>
    </source>
</reference>
<dbReference type="PANTHER" id="PTHR30534:SF0">
    <property type="entry name" value="FLAGELLAR MOTOR SWITCH PROTEIN FLIG"/>
    <property type="match status" value="1"/>
</dbReference>
<dbReference type="Proteomes" id="UP000578697">
    <property type="component" value="Unassembled WGS sequence"/>
</dbReference>
<dbReference type="InterPro" id="IPR028263">
    <property type="entry name" value="FliG_N"/>
</dbReference>
<dbReference type="SUPFAM" id="SSF48029">
    <property type="entry name" value="FliG"/>
    <property type="match status" value="2"/>
</dbReference>
<dbReference type="PANTHER" id="PTHR30534">
    <property type="entry name" value="FLAGELLAR MOTOR SWITCH PROTEIN FLIG"/>
    <property type="match status" value="1"/>
</dbReference>
<dbReference type="EMBL" id="CP031517">
    <property type="protein sequence ID" value="QOS40319.1"/>
    <property type="molecule type" value="Genomic_DNA"/>
</dbReference>
<dbReference type="Pfam" id="PF14842">
    <property type="entry name" value="FliG_N"/>
    <property type="match status" value="1"/>
</dbReference>
<keyword evidence="14" id="KW-0969">Cilium</keyword>
<keyword evidence="16" id="KW-1185">Reference proteome</keyword>
<dbReference type="GO" id="GO:0009425">
    <property type="term" value="C:bacterial-type flagellum basal body"/>
    <property type="evidence" value="ECO:0007669"/>
    <property type="project" value="UniProtKB-SubCell"/>
</dbReference>
<feature type="compositionally biased region" description="Polar residues" evidence="10">
    <location>
        <begin position="13"/>
        <end position="23"/>
    </location>
</feature>
<reference evidence="15 17" key="1">
    <citation type="submission" date="2018-08" db="EMBL/GenBank/DDBJ databases">
        <title>The first complete genome of Treponema rectale (CHPAT), a commensal spirochete of the bovine rectum.</title>
        <authorList>
            <person name="Staton G.J."/>
            <person name="Clegg S.R."/>
            <person name="Carter S.D."/>
            <person name="Radford A.D."/>
            <person name="Darby A."/>
            <person name="Hall N."/>
            <person name="Birtles R.J."/>
            <person name="Evans N.J."/>
        </authorList>
    </citation>
    <scope>NUCLEOTIDE SEQUENCE [LARGE SCALE GENOMIC DNA]</scope>
    <source>
        <strain evidence="15 17">CHPA</strain>
    </source>
</reference>
<keyword evidence="8" id="KW-0472">Membrane</keyword>
<dbReference type="PRINTS" id="PR00954">
    <property type="entry name" value="FLGMOTORFLIG"/>
</dbReference>
<dbReference type="Pfam" id="PF01706">
    <property type="entry name" value="FliG_C"/>
    <property type="match status" value="1"/>
</dbReference>
<evidence type="ECO:0000259" key="13">
    <source>
        <dbReference type="Pfam" id="PF14842"/>
    </source>
</evidence>
<evidence type="ECO:0000256" key="9">
    <source>
        <dbReference type="ARBA" id="ARBA00023143"/>
    </source>
</evidence>
<dbReference type="Pfam" id="PF14841">
    <property type="entry name" value="FliG_M"/>
    <property type="match status" value="1"/>
</dbReference>
<feature type="domain" description="Flagellar motor switch protein FliG middle" evidence="12">
    <location>
        <begin position="241"/>
        <end position="312"/>
    </location>
</feature>
<evidence type="ECO:0000256" key="6">
    <source>
        <dbReference type="ARBA" id="ARBA00022500"/>
    </source>
</evidence>
<evidence type="ECO:0000256" key="5">
    <source>
        <dbReference type="ARBA" id="ARBA00022475"/>
    </source>
</evidence>
<evidence type="ECO:0000256" key="10">
    <source>
        <dbReference type="SAM" id="MobiDB-lite"/>
    </source>
</evidence>
<keyword evidence="5" id="KW-1003">Cell membrane</keyword>
<evidence type="ECO:0000313" key="17">
    <source>
        <dbReference type="Proteomes" id="UP000593591"/>
    </source>
</evidence>
<protein>
    <recommendedName>
        <fullName evidence="4">Flagellar motor switch protein FliG</fullName>
    </recommendedName>
</protein>
<dbReference type="InterPro" id="IPR023087">
    <property type="entry name" value="Flg_Motor_Flig_C"/>
</dbReference>
<evidence type="ECO:0000256" key="1">
    <source>
        <dbReference type="ARBA" id="ARBA00004117"/>
    </source>
</evidence>
<evidence type="ECO:0000256" key="2">
    <source>
        <dbReference type="ARBA" id="ARBA00004413"/>
    </source>
</evidence>
<evidence type="ECO:0000256" key="4">
    <source>
        <dbReference type="ARBA" id="ARBA00021870"/>
    </source>
</evidence>
<keyword evidence="7" id="KW-0283">Flagellar rotation</keyword>
<dbReference type="Gene3D" id="1.10.220.30">
    <property type="match status" value="3"/>
</dbReference>
<dbReference type="InterPro" id="IPR032779">
    <property type="entry name" value="FliG_M"/>
</dbReference>
<feature type="region of interest" description="Disordered" evidence="10">
    <location>
        <begin position="13"/>
        <end position="35"/>
    </location>
</feature>
<feature type="domain" description="Flagellar motor switch protein FliG C-terminal" evidence="11">
    <location>
        <begin position="342"/>
        <end position="448"/>
    </location>
</feature>